<evidence type="ECO:0000313" key="4">
    <source>
        <dbReference type="Proteomes" id="UP000627292"/>
    </source>
</evidence>
<evidence type="ECO:0000313" key="3">
    <source>
        <dbReference type="EMBL" id="GGH66610.1"/>
    </source>
</evidence>
<accession>A0A917IX20</accession>
<evidence type="ECO:0000256" key="1">
    <source>
        <dbReference type="SAM" id="Phobius"/>
    </source>
</evidence>
<dbReference type="InterPro" id="IPR036890">
    <property type="entry name" value="HATPase_C_sf"/>
</dbReference>
<dbReference type="GO" id="GO:0000155">
    <property type="term" value="F:phosphorelay sensor kinase activity"/>
    <property type="evidence" value="ECO:0007669"/>
    <property type="project" value="InterPro"/>
</dbReference>
<dbReference type="SUPFAM" id="SSF55874">
    <property type="entry name" value="ATPase domain of HSP90 chaperone/DNA topoisomerase II/histidine kinase"/>
    <property type="match status" value="1"/>
</dbReference>
<dbReference type="PANTHER" id="PTHR34220:SF7">
    <property type="entry name" value="SENSOR HISTIDINE KINASE YPDA"/>
    <property type="match status" value="1"/>
</dbReference>
<keyword evidence="3" id="KW-0808">Transferase</keyword>
<feature type="transmembrane region" description="Helical" evidence="1">
    <location>
        <begin position="33"/>
        <end position="54"/>
    </location>
</feature>
<feature type="transmembrane region" description="Helical" evidence="1">
    <location>
        <begin position="75"/>
        <end position="101"/>
    </location>
</feature>
<dbReference type="GO" id="GO:0016020">
    <property type="term" value="C:membrane"/>
    <property type="evidence" value="ECO:0007669"/>
    <property type="project" value="InterPro"/>
</dbReference>
<dbReference type="Proteomes" id="UP000627292">
    <property type="component" value="Unassembled WGS sequence"/>
</dbReference>
<dbReference type="RefSeq" id="WP_188951978.1">
    <property type="nucleotide sequence ID" value="NZ_BMIB01000002.1"/>
</dbReference>
<dbReference type="EMBL" id="BMIB01000002">
    <property type="protein sequence ID" value="GGH66610.1"/>
    <property type="molecule type" value="Genomic_DNA"/>
</dbReference>
<dbReference type="Gene3D" id="3.30.565.10">
    <property type="entry name" value="Histidine kinase-like ATPase, C-terminal domain"/>
    <property type="match status" value="1"/>
</dbReference>
<reference evidence="3" key="1">
    <citation type="journal article" date="2014" name="Int. J. Syst. Evol. Microbiol.">
        <title>Complete genome sequence of Corynebacterium casei LMG S-19264T (=DSM 44701T), isolated from a smear-ripened cheese.</title>
        <authorList>
            <consortium name="US DOE Joint Genome Institute (JGI-PGF)"/>
            <person name="Walter F."/>
            <person name="Albersmeier A."/>
            <person name="Kalinowski J."/>
            <person name="Ruckert C."/>
        </authorList>
    </citation>
    <scope>NUCLEOTIDE SEQUENCE</scope>
    <source>
        <strain evidence="3">CGMCC 1.15290</strain>
    </source>
</reference>
<keyword evidence="3" id="KW-0418">Kinase</keyword>
<protein>
    <submittedName>
        <fullName evidence="3">Histidine kinase</fullName>
    </submittedName>
</protein>
<dbReference type="Pfam" id="PF06580">
    <property type="entry name" value="His_kinase"/>
    <property type="match status" value="1"/>
</dbReference>
<feature type="domain" description="Signal transduction histidine kinase internal region" evidence="2">
    <location>
        <begin position="165"/>
        <end position="244"/>
    </location>
</feature>
<evidence type="ECO:0000259" key="2">
    <source>
        <dbReference type="Pfam" id="PF06580"/>
    </source>
</evidence>
<dbReference type="InterPro" id="IPR010559">
    <property type="entry name" value="Sig_transdc_His_kin_internal"/>
</dbReference>
<dbReference type="AlphaFoldDB" id="A0A917IX20"/>
<dbReference type="PANTHER" id="PTHR34220">
    <property type="entry name" value="SENSOR HISTIDINE KINASE YPDA"/>
    <property type="match status" value="1"/>
</dbReference>
<keyword evidence="4" id="KW-1185">Reference proteome</keyword>
<keyword evidence="1" id="KW-0472">Membrane</keyword>
<organism evidence="3 4">
    <name type="scientific">Filimonas zeae</name>
    <dbReference type="NCBI Taxonomy" id="1737353"/>
    <lineage>
        <taxon>Bacteria</taxon>
        <taxon>Pseudomonadati</taxon>
        <taxon>Bacteroidota</taxon>
        <taxon>Chitinophagia</taxon>
        <taxon>Chitinophagales</taxon>
        <taxon>Chitinophagaceae</taxon>
        <taxon>Filimonas</taxon>
    </lineage>
</organism>
<proteinExistence type="predicted"/>
<keyword evidence="1" id="KW-1133">Transmembrane helix</keyword>
<gene>
    <name evidence="3" type="ORF">GCM10011379_20960</name>
</gene>
<comment type="caution">
    <text evidence="3">The sequence shown here is derived from an EMBL/GenBank/DDBJ whole genome shotgun (WGS) entry which is preliminary data.</text>
</comment>
<dbReference type="InterPro" id="IPR050640">
    <property type="entry name" value="Bact_2-comp_sensor_kinase"/>
</dbReference>
<keyword evidence="1" id="KW-0812">Transmembrane</keyword>
<reference evidence="3" key="2">
    <citation type="submission" date="2020-09" db="EMBL/GenBank/DDBJ databases">
        <authorList>
            <person name="Sun Q."/>
            <person name="Zhou Y."/>
        </authorList>
    </citation>
    <scope>NUCLEOTIDE SEQUENCE</scope>
    <source>
        <strain evidence="3">CGMCC 1.15290</strain>
    </source>
</reference>
<sequence length="352" mass="40348">MMKKPHIPLYWKCQLLGWSAASFYWGYTGFLSGGYIVWIGVLQFLSDVLLYVFITHQYHRFALRHHWQRLGTNPLIQKIISAVVVLSLVFLLVTAGKIYLFRVWLFGGDAGTFAAFFQANWLPILMGGFRLMCIWLLAYHLYYYGKREVALARENTRLELIAKDAQLSNLHAQLNPHFLFNSLNTIKALVVDEPAGARRAIDLMSDLLRRSLYYQELLLHPLKDELYLVQDYLELEKLRLEERLQFVIECAPELMDTVILRYSIQVLVENAIKHGVSQQKSGGLLRITIRREGDFIHATVESPGVWKVAAPAQGLGLKNLSERLQLCYQHKAVLNRGEVDGVVTACILFPVV</sequence>
<name>A0A917IX20_9BACT</name>
<feature type="transmembrane region" description="Helical" evidence="1">
    <location>
        <begin position="121"/>
        <end position="143"/>
    </location>
</feature>